<organism evidence="1 2">
    <name type="scientific">Mycena maculata</name>
    <dbReference type="NCBI Taxonomy" id="230809"/>
    <lineage>
        <taxon>Eukaryota</taxon>
        <taxon>Fungi</taxon>
        <taxon>Dikarya</taxon>
        <taxon>Basidiomycota</taxon>
        <taxon>Agaricomycotina</taxon>
        <taxon>Agaricomycetes</taxon>
        <taxon>Agaricomycetidae</taxon>
        <taxon>Agaricales</taxon>
        <taxon>Marasmiineae</taxon>
        <taxon>Mycenaceae</taxon>
        <taxon>Mycena</taxon>
    </lineage>
</organism>
<gene>
    <name evidence="1" type="ORF">DFH07DRAFT_963406</name>
</gene>
<proteinExistence type="predicted"/>
<dbReference type="Gene3D" id="1.20.1280.50">
    <property type="match status" value="1"/>
</dbReference>
<keyword evidence="2" id="KW-1185">Reference proteome</keyword>
<sequence>MSMAAGIENLPNEILSEIFVSCLPPDPQPDLLAAPMIFLNICHRWREIALALPALWMRIRIEFPRAREFEQVLDTWLTRARLRATSLSLRGSGDKVAPLLSAVAHHAPHVNTLALCFGKGRRLPDLVGPFSALTTLTISRDQMIPDPPENFAHTPSGCIAMMRAAPGLVECNFRGLYFGEQNPVHPPASSMLTHTSLRRLNLGCGGRGGNTGALLEYLTLPTLQTLFIVDFDIPVHIFSDFISRSAPPLEAS</sequence>
<dbReference type="AlphaFoldDB" id="A0AAD7IKD3"/>
<evidence type="ECO:0008006" key="3">
    <source>
        <dbReference type="Google" id="ProtNLM"/>
    </source>
</evidence>
<evidence type="ECO:0000313" key="1">
    <source>
        <dbReference type="EMBL" id="KAJ7745195.1"/>
    </source>
</evidence>
<protein>
    <recommendedName>
        <fullName evidence="3">F-box domain-containing protein</fullName>
    </recommendedName>
</protein>
<reference evidence="1" key="1">
    <citation type="submission" date="2023-03" db="EMBL/GenBank/DDBJ databases">
        <title>Massive genome expansion in bonnet fungi (Mycena s.s.) driven by repeated elements and novel gene families across ecological guilds.</title>
        <authorList>
            <consortium name="Lawrence Berkeley National Laboratory"/>
            <person name="Harder C.B."/>
            <person name="Miyauchi S."/>
            <person name="Viragh M."/>
            <person name="Kuo A."/>
            <person name="Thoen E."/>
            <person name="Andreopoulos B."/>
            <person name="Lu D."/>
            <person name="Skrede I."/>
            <person name="Drula E."/>
            <person name="Henrissat B."/>
            <person name="Morin E."/>
            <person name="Kohler A."/>
            <person name="Barry K."/>
            <person name="LaButti K."/>
            <person name="Morin E."/>
            <person name="Salamov A."/>
            <person name="Lipzen A."/>
            <person name="Mereny Z."/>
            <person name="Hegedus B."/>
            <person name="Baldrian P."/>
            <person name="Stursova M."/>
            <person name="Weitz H."/>
            <person name="Taylor A."/>
            <person name="Grigoriev I.V."/>
            <person name="Nagy L.G."/>
            <person name="Martin F."/>
            <person name="Kauserud H."/>
        </authorList>
    </citation>
    <scope>NUCLEOTIDE SEQUENCE</scope>
    <source>
        <strain evidence="1">CBHHK188m</strain>
    </source>
</reference>
<dbReference type="Proteomes" id="UP001215280">
    <property type="component" value="Unassembled WGS sequence"/>
</dbReference>
<comment type="caution">
    <text evidence="1">The sequence shown here is derived from an EMBL/GenBank/DDBJ whole genome shotgun (WGS) entry which is preliminary data.</text>
</comment>
<evidence type="ECO:0000313" key="2">
    <source>
        <dbReference type="Proteomes" id="UP001215280"/>
    </source>
</evidence>
<dbReference type="EMBL" id="JARJLG010000104">
    <property type="protein sequence ID" value="KAJ7745195.1"/>
    <property type="molecule type" value="Genomic_DNA"/>
</dbReference>
<name>A0AAD7IKD3_9AGAR</name>
<accession>A0AAD7IKD3</accession>